<proteinExistence type="predicted"/>
<name>A0AAW8DTZ4_9BURK</name>
<dbReference type="InterPro" id="IPR010621">
    <property type="entry name" value="DUF1214"/>
</dbReference>
<protein>
    <recommendedName>
        <fullName evidence="6">Carboxylesterase</fullName>
    </recommendedName>
</protein>
<evidence type="ECO:0008006" key="6">
    <source>
        <dbReference type="Google" id="ProtNLM"/>
    </source>
</evidence>
<dbReference type="PANTHER" id="PTHR36509:SF2">
    <property type="entry name" value="BLL3101 PROTEIN"/>
    <property type="match status" value="1"/>
</dbReference>
<comment type="caution">
    <text evidence="4">The sequence shown here is derived from an EMBL/GenBank/DDBJ whole genome shotgun (WGS) entry which is preliminary data.</text>
</comment>
<evidence type="ECO:0000259" key="3">
    <source>
        <dbReference type="Pfam" id="PF06863"/>
    </source>
</evidence>
<dbReference type="InterPro" id="IPR010679">
    <property type="entry name" value="DUF1254"/>
</dbReference>
<evidence type="ECO:0000313" key="5">
    <source>
        <dbReference type="Proteomes" id="UP001244295"/>
    </source>
</evidence>
<dbReference type="Gene3D" id="2.60.120.600">
    <property type="entry name" value="Domain of unknown function DUF1214, C-terminal domain"/>
    <property type="match status" value="1"/>
</dbReference>
<keyword evidence="1" id="KW-0732">Signal</keyword>
<dbReference type="Pfam" id="PF06863">
    <property type="entry name" value="DUF1254"/>
    <property type="match status" value="1"/>
</dbReference>
<evidence type="ECO:0000259" key="2">
    <source>
        <dbReference type="Pfam" id="PF06742"/>
    </source>
</evidence>
<accession>A0AAW8DTZ4</accession>
<dbReference type="Pfam" id="PF06742">
    <property type="entry name" value="DUF1214"/>
    <property type="match status" value="1"/>
</dbReference>
<evidence type="ECO:0000256" key="1">
    <source>
        <dbReference type="SAM" id="SignalP"/>
    </source>
</evidence>
<sequence length="350" mass="38342">MKKNIFTFIAAATLAACPWVACAQAQPLAASARHTVPVTADNFARAESDTYFARLARDEAFGKLRHRRELARITNQTVIRLNRDTLYSSGVFDLDAGPVTITLPDPGQRYVSLQVVDEDHYTHHMFYGAGAHTLTRAQIGTRYVMAAMRFFLDPASPTDVEAVHRLQDAVKVEQPGGPGSFSTPPWDPASQKGVRDALLALAATLPDTDRMFGAKGQVDAVRHLIGSASAWGGIPEKETTYLNVVPARNDGKTVHALQVKDVPVDGFWSISVYNAQGYYEPNAQNAYTLNNLSARKEADGSVKVQFGGCDGKAPNCLPIMAGWNYMVRLYLPRAQVLNRQWTFPSAQAMN</sequence>
<dbReference type="InterPro" id="IPR037049">
    <property type="entry name" value="DUF1214_C_sf"/>
</dbReference>
<dbReference type="InterPro" id="IPR037050">
    <property type="entry name" value="DUF1254_sf"/>
</dbReference>
<dbReference type="PANTHER" id="PTHR36509">
    <property type="entry name" value="BLL3101 PROTEIN"/>
    <property type="match status" value="1"/>
</dbReference>
<dbReference type="RefSeq" id="WP_307636382.1">
    <property type="nucleotide sequence ID" value="NZ_JAUSRR010000003.1"/>
</dbReference>
<dbReference type="PROSITE" id="PS51257">
    <property type="entry name" value="PROKAR_LIPOPROTEIN"/>
    <property type="match status" value="1"/>
</dbReference>
<dbReference type="Gene3D" id="2.60.40.1610">
    <property type="entry name" value="Domain of unknown function DUF1254"/>
    <property type="match status" value="1"/>
</dbReference>
<dbReference type="SUPFAM" id="SSF160935">
    <property type="entry name" value="VPA0735-like"/>
    <property type="match status" value="1"/>
</dbReference>
<reference evidence="4" key="1">
    <citation type="submission" date="2023-07" db="EMBL/GenBank/DDBJ databases">
        <title>Sorghum-associated microbial communities from plants grown in Nebraska, USA.</title>
        <authorList>
            <person name="Schachtman D."/>
        </authorList>
    </citation>
    <scope>NUCLEOTIDE SEQUENCE</scope>
    <source>
        <strain evidence="4">DS2795</strain>
    </source>
</reference>
<dbReference type="EMBL" id="JAUSRR010000003">
    <property type="protein sequence ID" value="MDP9922799.1"/>
    <property type="molecule type" value="Genomic_DNA"/>
</dbReference>
<feature type="domain" description="DUF1214" evidence="2">
    <location>
        <begin position="250"/>
        <end position="333"/>
    </location>
</feature>
<feature type="chain" id="PRO_5043645060" description="Carboxylesterase" evidence="1">
    <location>
        <begin position="26"/>
        <end position="350"/>
    </location>
</feature>
<dbReference type="AlphaFoldDB" id="A0AAW8DTZ4"/>
<organism evidence="4 5">
    <name type="scientific">Variovorax boronicumulans</name>
    <dbReference type="NCBI Taxonomy" id="436515"/>
    <lineage>
        <taxon>Bacteria</taxon>
        <taxon>Pseudomonadati</taxon>
        <taxon>Pseudomonadota</taxon>
        <taxon>Betaproteobacteria</taxon>
        <taxon>Burkholderiales</taxon>
        <taxon>Comamonadaceae</taxon>
        <taxon>Variovorax</taxon>
    </lineage>
</organism>
<feature type="domain" description="DUF1254" evidence="3">
    <location>
        <begin position="62"/>
        <end position="172"/>
    </location>
</feature>
<feature type="signal peptide" evidence="1">
    <location>
        <begin position="1"/>
        <end position="25"/>
    </location>
</feature>
<evidence type="ECO:0000313" key="4">
    <source>
        <dbReference type="EMBL" id="MDP9922799.1"/>
    </source>
</evidence>
<gene>
    <name evidence="4" type="ORF">J2W25_001820</name>
</gene>
<dbReference type="Proteomes" id="UP001244295">
    <property type="component" value="Unassembled WGS sequence"/>
</dbReference>